<name>A0A1Y5FAX6_9BACT</name>
<feature type="domain" description="Outer membrane protein beta-barrel" evidence="3">
    <location>
        <begin position="60"/>
        <end position="198"/>
    </location>
</feature>
<dbReference type="Proteomes" id="UP000196531">
    <property type="component" value="Unassembled WGS sequence"/>
</dbReference>
<reference evidence="5" key="1">
    <citation type="journal article" date="2017" name="Proc. Natl. Acad. Sci. U.S.A.">
        <title>Simulation of Deepwater Horizon oil plume reveals substrate specialization within a complex community of hydrocarbon-degraders.</title>
        <authorList>
            <person name="Hu P."/>
            <person name="Dubinsky E.A."/>
            <person name="Probst A.J."/>
            <person name="Wang J."/>
            <person name="Sieber C.M.K."/>
            <person name="Tom L.M."/>
            <person name="Gardinali P."/>
            <person name="Banfield J.F."/>
            <person name="Atlas R.M."/>
            <person name="Andersen G.L."/>
        </authorList>
    </citation>
    <scope>NUCLEOTIDE SEQUENCE [LARGE SCALE GENOMIC DNA]</scope>
</reference>
<dbReference type="InterPro" id="IPR011250">
    <property type="entry name" value="OMP/PagP_B-barrel"/>
</dbReference>
<evidence type="ECO:0000256" key="2">
    <source>
        <dbReference type="SAM" id="SignalP"/>
    </source>
</evidence>
<dbReference type="AlphaFoldDB" id="A0A1Y5FAX6"/>
<gene>
    <name evidence="4" type="ORF">A9Q84_07140</name>
</gene>
<dbReference type="SUPFAM" id="SSF56925">
    <property type="entry name" value="OMPA-like"/>
    <property type="match status" value="1"/>
</dbReference>
<feature type="chain" id="PRO_5012056982" description="Outer membrane protein beta-barrel domain-containing protein" evidence="2">
    <location>
        <begin position="27"/>
        <end position="217"/>
    </location>
</feature>
<dbReference type="EMBL" id="MAAO01000006">
    <property type="protein sequence ID" value="OUR96129.1"/>
    <property type="molecule type" value="Genomic_DNA"/>
</dbReference>
<keyword evidence="1 2" id="KW-0732">Signal</keyword>
<evidence type="ECO:0000313" key="5">
    <source>
        <dbReference type="Proteomes" id="UP000196531"/>
    </source>
</evidence>
<evidence type="ECO:0000259" key="3">
    <source>
        <dbReference type="Pfam" id="PF13505"/>
    </source>
</evidence>
<comment type="caution">
    <text evidence="4">The sequence shown here is derived from an EMBL/GenBank/DDBJ whole genome shotgun (WGS) entry which is preliminary data.</text>
</comment>
<proteinExistence type="predicted"/>
<dbReference type="InterPro" id="IPR027385">
    <property type="entry name" value="Beta-barrel_OMP"/>
</dbReference>
<dbReference type="Gene3D" id="2.40.160.20">
    <property type="match status" value="1"/>
</dbReference>
<feature type="signal peptide" evidence="2">
    <location>
        <begin position="1"/>
        <end position="26"/>
    </location>
</feature>
<protein>
    <recommendedName>
        <fullName evidence="3">Outer membrane protein beta-barrel domain-containing protein</fullName>
    </recommendedName>
</protein>
<sequence>MIKKLNTILKYLIPVVLIATGFNSQAKDTIKNLTSDTKAKKVEPVIPQSRNTSPLNRHSIGIGIGQTFLMSDFSDLGDDKITWDLFYNYSASHSFDFIANFHSSKHKLNNQYSQITGLALGIKAKTFQFDNFSPFGMGGFGFYQPKTRRLIDGQLVTSKTKLTFGFHLGAGADLRLNDKFTVGVMATYHNPFDVKQDAQPEVEGSYFKLMMNTFYTF</sequence>
<accession>A0A1Y5FAX6</accession>
<evidence type="ECO:0000313" key="4">
    <source>
        <dbReference type="EMBL" id="OUR96129.1"/>
    </source>
</evidence>
<organism evidence="4 5">
    <name type="scientific">Halobacteriovorax marinus</name>
    <dbReference type="NCBI Taxonomy" id="97084"/>
    <lineage>
        <taxon>Bacteria</taxon>
        <taxon>Pseudomonadati</taxon>
        <taxon>Bdellovibrionota</taxon>
        <taxon>Bacteriovoracia</taxon>
        <taxon>Bacteriovoracales</taxon>
        <taxon>Halobacteriovoraceae</taxon>
        <taxon>Halobacteriovorax</taxon>
    </lineage>
</organism>
<evidence type="ECO:0000256" key="1">
    <source>
        <dbReference type="ARBA" id="ARBA00022729"/>
    </source>
</evidence>
<dbReference type="Pfam" id="PF13505">
    <property type="entry name" value="OMP_b-brl"/>
    <property type="match status" value="1"/>
</dbReference>